<dbReference type="RefSeq" id="XP_033817380.1">
    <property type="nucleotide sequence ID" value="XM_033961489.1"/>
</dbReference>
<dbReference type="Pfam" id="PF08168">
    <property type="entry name" value="NOL11_N"/>
    <property type="match status" value="1"/>
</dbReference>
<proteinExistence type="predicted"/>
<evidence type="ECO:0000256" key="1">
    <source>
        <dbReference type="ARBA" id="ARBA00004604"/>
    </source>
</evidence>
<evidence type="ECO:0000259" key="10">
    <source>
        <dbReference type="Pfam" id="PF20998"/>
    </source>
</evidence>
<dbReference type="KEGG" id="gsh:117368132"/>
<dbReference type="PANTHER" id="PTHR15633:SF2">
    <property type="entry name" value="NUCLEOLAR PROTEIN 11"/>
    <property type="match status" value="1"/>
</dbReference>
<dbReference type="Proteomes" id="UP000515159">
    <property type="component" value="Chromosome 10"/>
</dbReference>
<dbReference type="CTD" id="25926"/>
<dbReference type="InterPro" id="IPR012584">
    <property type="entry name" value="NOL11_N"/>
</dbReference>
<keyword evidence="8" id="KW-0732">Signal</keyword>
<organism evidence="11 12">
    <name type="scientific">Geotrypetes seraphini</name>
    <name type="common">Gaboon caecilian</name>
    <name type="synonym">Caecilia seraphini</name>
    <dbReference type="NCBI Taxonomy" id="260995"/>
    <lineage>
        <taxon>Eukaryota</taxon>
        <taxon>Metazoa</taxon>
        <taxon>Chordata</taxon>
        <taxon>Craniata</taxon>
        <taxon>Vertebrata</taxon>
        <taxon>Euteleostomi</taxon>
        <taxon>Amphibia</taxon>
        <taxon>Gymnophiona</taxon>
        <taxon>Geotrypetes</taxon>
    </lineage>
</organism>
<comment type="subcellular location">
    <subcellularLocation>
        <location evidence="1">Nucleus</location>
        <location evidence="1">Nucleolus</location>
    </subcellularLocation>
</comment>
<evidence type="ECO:0000256" key="3">
    <source>
        <dbReference type="ARBA" id="ARBA00023015"/>
    </source>
</evidence>
<reference evidence="12" key="1">
    <citation type="submission" date="2025-08" db="UniProtKB">
        <authorList>
            <consortium name="RefSeq"/>
        </authorList>
    </citation>
    <scope>IDENTIFICATION</scope>
</reference>
<evidence type="ECO:0000256" key="5">
    <source>
        <dbReference type="ARBA" id="ARBA00023163"/>
    </source>
</evidence>
<gene>
    <name evidence="12" type="primary">NOL11</name>
</gene>
<name>A0A6P8SF00_GEOSA</name>
<dbReference type="FunCoup" id="A0A6P8SF00">
    <property type="interactions" value="3173"/>
</dbReference>
<dbReference type="OrthoDB" id="6502630at2759"/>
<evidence type="ECO:0000256" key="6">
    <source>
        <dbReference type="ARBA" id="ARBA00023242"/>
    </source>
</evidence>
<protein>
    <submittedName>
        <fullName evidence="12">Nucleolar protein 11 isoform X1</fullName>
    </submittedName>
</protein>
<evidence type="ECO:0000256" key="4">
    <source>
        <dbReference type="ARBA" id="ARBA00023159"/>
    </source>
</evidence>
<keyword evidence="6" id="KW-0539">Nucleus</keyword>
<feature type="domain" description="Nucleolar protein 11 C-terminal" evidence="10">
    <location>
        <begin position="406"/>
        <end position="721"/>
    </location>
</feature>
<evidence type="ECO:0000313" key="12">
    <source>
        <dbReference type="RefSeq" id="XP_033817380.1"/>
    </source>
</evidence>
<dbReference type="GO" id="GO:0030490">
    <property type="term" value="P:maturation of SSU-rRNA"/>
    <property type="evidence" value="ECO:0007669"/>
    <property type="project" value="InterPro"/>
</dbReference>
<feature type="signal peptide" evidence="8">
    <location>
        <begin position="1"/>
        <end position="19"/>
    </location>
</feature>
<sequence>MAALSEGFALCGLAAGSAALLGLEPGGGPDRALLTDPGRTVTLYKVSDQKPLGSWTVKQGQRITCPAVCNFETGEFITVHDSKILRIWKDEDVNLEKVFKATLSEDVYRLHSCPNMEPLVVFKTGAVQYLDALLAAPQQEIEAVIAEEEVIRWTEVCLEAELTVLVLITEKDGEYRVYVQKLNPSVLLKFKLKSEVERSTPLNFTASLKNKIVTLQALYSDGSIYKSLVSLHEPGTEEEMVLSKSLLLKLPVSGTALKRAALAILDDTHIAVLATLPSQNNDARECLCVWNIKFQTLQTSKELPQGTSGQLWCYEGRLFVTHGKMLKVIPYQCESSSLSAALGKLKDVRSSEAKMVSSVNWNAFLEDGSELKQLQQQSPVKMDSKRSLRSQKNSMGRVEAKAKKSEQLLDDLKTASLSCIEQKLQLIFSNTAEPNSQITVGQIAAILVSRCAAEPTFYPRDILIQLVQTRQLSYSLCPDLMAIALEKSDVCVLQRCLQQFPDIPEAITCACLKTFLSLNDTSLQELSVDVGSVVCYIDIAHENKADTPMEAVQNGFSPMPMEEDTCDQPVLNPQMDTKLLCPVNLKRAGLLNAVLISAYSDMFLLPHLKDLSAQHVLLFLRYLQYLYMKCSENVNTTLPGVDVPTVNQIMDWISLLLDAHFTVVVMLPEAKGLLISLHKFVRAQVKFYSELNKIEGSLQELQKARHQHKHPGLYSIEVLELV</sequence>
<dbReference type="GO" id="GO:0003723">
    <property type="term" value="F:RNA binding"/>
    <property type="evidence" value="ECO:0007669"/>
    <property type="project" value="TreeGrafter"/>
</dbReference>
<dbReference type="AlphaFoldDB" id="A0A6P8SF00"/>
<dbReference type="PANTHER" id="PTHR15633">
    <property type="entry name" value="NUCLEOLAR PROTEIN 11"/>
    <property type="match status" value="1"/>
</dbReference>
<evidence type="ECO:0000259" key="9">
    <source>
        <dbReference type="Pfam" id="PF08168"/>
    </source>
</evidence>
<dbReference type="InterPro" id="IPR048897">
    <property type="entry name" value="Nol11_C"/>
</dbReference>
<dbReference type="InterPro" id="IPR042859">
    <property type="entry name" value="NOL11"/>
</dbReference>
<keyword evidence="11" id="KW-1185">Reference proteome</keyword>
<feature type="chain" id="PRO_5027550485" evidence="8">
    <location>
        <begin position="20"/>
        <end position="722"/>
    </location>
</feature>
<evidence type="ECO:0000313" key="11">
    <source>
        <dbReference type="Proteomes" id="UP000515159"/>
    </source>
</evidence>
<dbReference type="InParanoid" id="A0A6P8SF00"/>
<evidence type="ECO:0000256" key="8">
    <source>
        <dbReference type="SAM" id="SignalP"/>
    </source>
</evidence>
<feature type="domain" description="Nucleolar protein 11 N-terminal" evidence="9">
    <location>
        <begin position="1"/>
        <end position="332"/>
    </location>
</feature>
<keyword evidence="4" id="KW-0010">Activator</keyword>
<dbReference type="GO" id="GO:0005730">
    <property type="term" value="C:nucleolus"/>
    <property type="evidence" value="ECO:0007669"/>
    <property type="project" value="UniProtKB-SubCell"/>
</dbReference>
<accession>A0A6P8SF00</accession>
<keyword evidence="5" id="KW-0804">Transcription</keyword>
<dbReference type="GeneID" id="117368132"/>
<keyword evidence="3" id="KW-0805">Transcription regulation</keyword>
<keyword evidence="2" id="KW-0698">rRNA processing</keyword>
<feature type="region of interest" description="Disordered" evidence="7">
    <location>
        <begin position="375"/>
        <end position="396"/>
    </location>
</feature>
<evidence type="ECO:0000256" key="7">
    <source>
        <dbReference type="SAM" id="MobiDB-lite"/>
    </source>
</evidence>
<evidence type="ECO:0000256" key="2">
    <source>
        <dbReference type="ARBA" id="ARBA00022552"/>
    </source>
</evidence>
<dbReference type="Pfam" id="PF20998">
    <property type="entry name" value="Nol11_C"/>
    <property type="match status" value="1"/>
</dbReference>